<dbReference type="InterPro" id="IPR050155">
    <property type="entry name" value="HAD-like_hydrolase_sf"/>
</dbReference>
<dbReference type="InterPro" id="IPR041492">
    <property type="entry name" value="HAD_2"/>
</dbReference>
<reference evidence="1 2" key="1">
    <citation type="submission" date="2018-09" db="EMBL/GenBank/DDBJ databases">
        <title>Glutamicibacter mishrai S5-52T (LMG 29155T = KCTC 39846T).</title>
        <authorList>
            <person name="Das S.K."/>
        </authorList>
    </citation>
    <scope>NUCLEOTIDE SEQUENCE [LARGE SCALE GENOMIC DNA]</scope>
    <source>
        <strain evidence="1 2">S5-52</strain>
    </source>
</reference>
<proteinExistence type="predicted"/>
<keyword evidence="1" id="KW-0378">Hydrolase</keyword>
<dbReference type="InterPro" id="IPR023214">
    <property type="entry name" value="HAD_sf"/>
</dbReference>
<evidence type="ECO:0000313" key="2">
    <source>
        <dbReference type="Proteomes" id="UP000502331"/>
    </source>
</evidence>
<sequence length="229" mass="24240">MLFDLDGTLVDPAGAITSGIRHALVAHGLSDPGEARVEALVGPPLQVGLRTIEGVTDENIDSIIATYRARYEEVGMDESRIYPGIVALLEALRSENIYVAVTTAKPVDIARLLLDRKGLTEHLDAIHGNAGEHGAMGSSKTHIVAEALSHASLDAKSSVVVGDRYYDLDAARENSVASIGVAWGFAQGDELSKADRQVDNVKELAQALLGERAASSIEIEASVMQEGAE</sequence>
<dbReference type="AlphaFoldDB" id="A0A6H0SF96"/>
<dbReference type="Pfam" id="PF13419">
    <property type="entry name" value="HAD_2"/>
    <property type="match status" value="1"/>
</dbReference>
<evidence type="ECO:0000313" key="1">
    <source>
        <dbReference type="EMBL" id="QIV85816.1"/>
    </source>
</evidence>
<dbReference type="GO" id="GO:0005829">
    <property type="term" value="C:cytosol"/>
    <property type="evidence" value="ECO:0007669"/>
    <property type="project" value="TreeGrafter"/>
</dbReference>
<dbReference type="PANTHER" id="PTHR43434:SF20">
    <property type="entry name" value="5'-NUCLEOTIDASE"/>
    <property type="match status" value="1"/>
</dbReference>
<accession>A0A6H0SF96</accession>
<dbReference type="SFLD" id="SFLDS00003">
    <property type="entry name" value="Haloacid_Dehalogenase"/>
    <property type="match status" value="1"/>
</dbReference>
<dbReference type="GO" id="GO:0004713">
    <property type="term" value="F:protein tyrosine kinase activity"/>
    <property type="evidence" value="ECO:0007669"/>
    <property type="project" value="TreeGrafter"/>
</dbReference>
<protein>
    <submittedName>
        <fullName evidence="1">HAD family hydrolase</fullName>
    </submittedName>
</protein>
<dbReference type="GO" id="GO:0016787">
    <property type="term" value="F:hydrolase activity"/>
    <property type="evidence" value="ECO:0007669"/>
    <property type="project" value="UniProtKB-KW"/>
</dbReference>
<dbReference type="SFLD" id="SFLDG01129">
    <property type="entry name" value="C1.5:_HAD__Beta-PGM__Phosphata"/>
    <property type="match status" value="1"/>
</dbReference>
<dbReference type="Proteomes" id="UP000502331">
    <property type="component" value="Chromosome"/>
</dbReference>
<dbReference type="Gene3D" id="3.40.50.1000">
    <property type="entry name" value="HAD superfamily/HAD-like"/>
    <property type="match status" value="1"/>
</dbReference>
<keyword evidence="2" id="KW-1185">Reference proteome</keyword>
<gene>
    <name evidence="1" type="ORF">D3791_00965</name>
</gene>
<dbReference type="Gene3D" id="1.10.150.240">
    <property type="entry name" value="Putative phosphatase, domain 2"/>
    <property type="match status" value="1"/>
</dbReference>
<dbReference type="EMBL" id="CP032549">
    <property type="protein sequence ID" value="QIV85816.1"/>
    <property type="molecule type" value="Genomic_DNA"/>
</dbReference>
<dbReference type="InterPro" id="IPR023198">
    <property type="entry name" value="PGP-like_dom2"/>
</dbReference>
<dbReference type="PANTHER" id="PTHR43434">
    <property type="entry name" value="PHOSPHOGLYCOLATE PHOSPHATASE"/>
    <property type="match status" value="1"/>
</dbReference>
<organism evidence="1 2">
    <name type="scientific">Glutamicibacter mishrai</name>
    <dbReference type="NCBI Taxonomy" id="1775880"/>
    <lineage>
        <taxon>Bacteria</taxon>
        <taxon>Bacillati</taxon>
        <taxon>Actinomycetota</taxon>
        <taxon>Actinomycetes</taxon>
        <taxon>Micrococcales</taxon>
        <taxon>Micrococcaceae</taxon>
        <taxon>Glutamicibacter</taxon>
    </lineage>
</organism>
<name>A0A6H0SF96_9MICC</name>
<dbReference type="SUPFAM" id="SSF56784">
    <property type="entry name" value="HAD-like"/>
    <property type="match status" value="1"/>
</dbReference>
<dbReference type="InterPro" id="IPR036412">
    <property type="entry name" value="HAD-like_sf"/>
</dbReference>